<organism evidence="2 3">
    <name type="scientific">Glycomyces rhizosphaerae</name>
    <dbReference type="NCBI Taxonomy" id="2054422"/>
    <lineage>
        <taxon>Bacteria</taxon>
        <taxon>Bacillati</taxon>
        <taxon>Actinomycetota</taxon>
        <taxon>Actinomycetes</taxon>
        <taxon>Glycomycetales</taxon>
        <taxon>Glycomycetaceae</taxon>
        <taxon>Glycomyces</taxon>
    </lineage>
</organism>
<keyword evidence="3" id="KW-1185">Reference proteome</keyword>
<evidence type="ECO:0000313" key="2">
    <source>
        <dbReference type="EMBL" id="MFC3492165.1"/>
    </source>
</evidence>
<feature type="region of interest" description="Disordered" evidence="1">
    <location>
        <begin position="1"/>
        <end position="24"/>
    </location>
</feature>
<dbReference type="EMBL" id="JBHRWO010000006">
    <property type="protein sequence ID" value="MFC3492165.1"/>
    <property type="molecule type" value="Genomic_DNA"/>
</dbReference>
<proteinExistence type="predicted"/>
<accession>A0ABV7PY54</accession>
<protein>
    <submittedName>
        <fullName evidence="2">Uncharacterized protein</fullName>
    </submittedName>
</protein>
<evidence type="ECO:0000256" key="1">
    <source>
        <dbReference type="SAM" id="MobiDB-lite"/>
    </source>
</evidence>
<reference evidence="3" key="1">
    <citation type="journal article" date="2019" name="Int. J. Syst. Evol. Microbiol.">
        <title>The Global Catalogue of Microorganisms (GCM) 10K type strain sequencing project: providing services to taxonomists for standard genome sequencing and annotation.</title>
        <authorList>
            <consortium name="The Broad Institute Genomics Platform"/>
            <consortium name="The Broad Institute Genome Sequencing Center for Infectious Disease"/>
            <person name="Wu L."/>
            <person name="Ma J."/>
        </authorList>
    </citation>
    <scope>NUCLEOTIDE SEQUENCE [LARGE SCALE GENOMIC DNA]</scope>
    <source>
        <strain evidence="3">CGMCC 4.7396</strain>
    </source>
</reference>
<gene>
    <name evidence="2" type="ORF">ACFO8M_06680</name>
</gene>
<sequence>MARTVKPAKEPEDRPERRSDGEPAKFGYLGGFVRYTARFAVYELGPSLGGGPGFPNRFLIDVDDGAGPRECCRFTDAPDDEPVWNRAWNGDAWCPWILEQAQALMPDLGAE</sequence>
<dbReference type="RefSeq" id="WP_387972270.1">
    <property type="nucleotide sequence ID" value="NZ_JBHRWO010000006.1"/>
</dbReference>
<feature type="compositionally biased region" description="Basic and acidic residues" evidence="1">
    <location>
        <begin position="7"/>
        <end position="23"/>
    </location>
</feature>
<name>A0ABV7PY54_9ACTN</name>
<evidence type="ECO:0000313" key="3">
    <source>
        <dbReference type="Proteomes" id="UP001595712"/>
    </source>
</evidence>
<dbReference type="Proteomes" id="UP001595712">
    <property type="component" value="Unassembled WGS sequence"/>
</dbReference>
<comment type="caution">
    <text evidence="2">The sequence shown here is derived from an EMBL/GenBank/DDBJ whole genome shotgun (WGS) entry which is preliminary data.</text>
</comment>